<sequence>MPHTSSSREQLLETLLEYEMEIPEAEAAAAEAQRRYESARAEFEYLYNMNRRLTQQLARLQQQLEGRRPRRFY</sequence>
<dbReference type="RefSeq" id="XP_047846579.1">
    <property type="nucleotide sequence ID" value="XM_047990570.1"/>
</dbReference>
<evidence type="ECO:0000313" key="3">
    <source>
        <dbReference type="Proteomes" id="UP000829364"/>
    </source>
</evidence>
<feature type="coiled-coil region" evidence="1">
    <location>
        <begin position="8"/>
        <end position="63"/>
    </location>
</feature>
<proteinExistence type="predicted"/>
<name>A0A9Q8QMZ7_9HYPO</name>
<reference evidence="2" key="1">
    <citation type="submission" date="2021-11" db="EMBL/GenBank/DDBJ databases">
        <title>Purpureocillium_takamizusanense_genome.</title>
        <authorList>
            <person name="Nguyen N.-H."/>
        </authorList>
    </citation>
    <scope>NUCLEOTIDE SEQUENCE</scope>
    <source>
        <strain evidence="2">PT3</strain>
    </source>
</reference>
<dbReference type="EMBL" id="CP086362">
    <property type="protein sequence ID" value="UNI23098.1"/>
    <property type="molecule type" value="Genomic_DNA"/>
</dbReference>
<dbReference type="AlphaFoldDB" id="A0A9Q8QMZ7"/>
<accession>A0A9Q8QMZ7</accession>
<dbReference type="KEGG" id="ptkz:JDV02_008937"/>
<dbReference type="Proteomes" id="UP000829364">
    <property type="component" value="Chromosome 9"/>
</dbReference>
<keyword evidence="1" id="KW-0175">Coiled coil</keyword>
<protein>
    <submittedName>
        <fullName evidence="2">Uncharacterized protein</fullName>
    </submittedName>
</protein>
<organism evidence="2 3">
    <name type="scientific">Purpureocillium takamizusanense</name>
    <dbReference type="NCBI Taxonomy" id="2060973"/>
    <lineage>
        <taxon>Eukaryota</taxon>
        <taxon>Fungi</taxon>
        <taxon>Dikarya</taxon>
        <taxon>Ascomycota</taxon>
        <taxon>Pezizomycotina</taxon>
        <taxon>Sordariomycetes</taxon>
        <taxon>Hypocreomycetidae</taxon>
        <taxon>Hypocreales</taxon>
        <taxon>Ophiocordycipitaceae</taxon>
        <taxon>Purpureocillium</taxon>
    </lineage>
</organism>
<dbReference type="GeneID" id="72070882"/>
<keyword evidence="3" id="KW-1185">Reference proteome</keyword>
<evidence type="ECO:0000313" key="2">
    <source>
        <dbReference type="EMBL" id="UNI23098.1"/>
    </source>
</evidence>
<evidence type="ECO:0000256" key="1">
    <source>
        <dbReference type="SAM" id="Coils"/>
    </source>
</evidence>
<gene>
    <name evidence="2" type="ORF">JDV02_008937</name>
</gene>